<evidence type="ECO:0000313" key="1">
    <source>
        <dbReference type="EMBL" id="ARF52090.1"/>
    </source>
</evidence>
<dbReference type="RefSeq" id="WP_044243824.1">
    <property type="nucleotide sequence ID" value="NZ_AHIE01000065.1"/>
</dbReference>
<dbReference type="EMBL" id="CP017586">
    <property type="protein sequence ID" value="ARF52090.1"/>
    <property type="molecule type" value="Genomic_DNA"/>
</dbReference>
<evidence type="ECO:0000313" key="2">
    <source>
        <dbReference type="Proteomes" id="UP000192380"/>
    </source>
</evidence>
<dbReference type="Proteomes" id="UP000192380">
    <property type="component" value="Plasmid pDSJ05"/>
</dbReference>
<sequence>MKVSSIKTVYDFMRYCRMPLWFQRSIRDMKVGDTFIIGKYTQPVSYEGDSFCAPSRYSACLDGSEASFVAEAWIEKERGVYSFYATWTFPTKPERAHVMTFGEFRIHKGGIIEFDNKNVEPDDKNHAVRSFALVSRYLAHMLKCMSDEDKNIYFKNNSFPLFNGVWLDSDCIERRERAVRQVDGKIKRVWINYEDYMPTHQLSAILEAAFSMGAFQLED</sequence>
<name>A0ABM6KBL7_PANSE</name>
<keyword evidence="2" id="KW-1185">Reference proteome</keyword>
<keyword evidence="1" id="KW-0614">Plasmid</keyword>
<protein>
    <submittedName>
        <fullName evidence="1">Uncharacterized protein</fullName>
    </submittedName>
</protein>
<gene>
    <name evidence="1" type="ORF">DSJ_22755</name>
</gene>
<reference evidence="1 2" key="1">
    <citation type="submission" date="2016-10" db="EMBL/GenBank/DDBJ databases">
        <title>Complete Genome Assembly of Pantoea stewartii subsp. stewartii DC283, a Corn Pathogen.</title>
        <authorList>
            <person name="Duong D.A."/>
            <person name="Stevens A.M."/>
            <person name="Jensen R.V."/>
        </authorList>
    </citation>
    <scope>NUCLEOTIDE SEQUENCE [LARGE SCALE GENOMIC DNA]</scope>
    <source>
        <strain evidence="1 2">DC283</strain>
        <plasmid evidence="1 2">pDSJ05</plasmid>
    </source>
</reference>
<organism evidence="1 2">
    <name type="scientific">Pantoea stewartii subsp. stewartii DC283</name>
    <dbReference type="NCBI Taxonomy" id="660596"/>
    <lineage>
        <taxon>Bacteria</taxon>
        <taxon>Pseudomonadati</taxon>
        <taxon>Pseudomonadota</taxon>
        <taxon>Gammaproteobacteria</taxon>
        <taxon>Enterobacterales</taxon>
        <taxon>Erwiniaceae</taxon>
        <taxon>Pantoea</taxon>
    </lineage>
</organism>
<accession>A0ABM6KBL7</accession>
<geneLocation type="plasmid" evidence="1 2">
    <name>pDSJ05</name>
</geneLocation>
<proteinExistence type="predicted"/>